<dbReference type="Proteomes" id="UP000242133">
    <property type="component" value="Unassembled WGS sequence"/>
</dbReference>
<gene>
    <name evidence="1" type="ORF">CLV44_1057</name>
</gene>
<proteinExistence type="predicted"/>
<keyword evidence="2" id="KW-1185">Reference proteome</keyword>
<dbReference type="EMBL" id="PYGI01000005">
    <property type="protein sequence ID" value="PSL15113.1"/>
    <property type="molecule type" value="Genomic_DNA"/>
</dbReference>
<reference evidence="1 2" key="1">
    <citation type="submission" date="2018-03" db="EMBL/GenBank/DDBJ databases">
        <title>Genomic Encyclopedia of Archaeal and Bacterial Type Strains, Phase II (KMG-II): from individual species to whole genera.</title>
        <authorList>
            <person name="Goeker M."/>
        </authorList>
    </citation>
    <scope>NUCLEOTIDE SEQUENCE [LARGE SCALE GENOMIC DNA]</scope>
    <source>
        <strain evidence="1 2">DSM 17586</strain>
    </source>
</reference>
<name>A0A2P8F078_9GAMM</name>
<evidence type="ECO:0000313" key="1">
    <source>
        <dbReference type="EMBL" id="PSL15113.1"/>
    </source>
</evidence>
<protein>
    <submittedName>
        <fullName evidence="1">Uncharacterized protein</fullName>
    </submittedName>
</protein>
<comment type="caution">
    <text evidence="1">The sequence shown here is derived from an EMBL/GenBank/DDBJ whole genome shotgun (WGS) entry which is preliminary data.</text>
</comment>
<dbReference type="AlphaFoldDB" id="A0A2P8F078"/>
<accession>A0A2P8F078</accession>
<dbReference type="OrthoDB" id="7066084at2"/>
<dbReference type="RefSeq" id="WP_106590907.1">
    <property type="nucleotide sequence ID" value="NZ_PYGI01000005.1"/>
</dbReference>
<organism evidence="1 2">
    <name type="scientific">Marinobacterium halophilum</name>
    <dbReference type="NCBI Taxonomy" id="267374"/>
    <lineage>
        <taxon>Bacteria</taxon>
        <taxon>Pseudomonadati</taxon>
        <taxon>Pseudomonadota</taxon>
        <taxon>Gammaproteobacteria</taxon>
        <taxon>Oceanospirillales</taxon>
        <taxon>Oceanospirillaceae</taxon>
        <taxon>Marinobacterium</taxon>
    </lineage>
</organism>
<evidence type="ECO:0000313" key="2">
    <source>
        <dbReference type="Proteomes" id="UP000242133"/>
    </source>
</evidence>
<sequence length="100" mass="11547">MAFDMYIGNQHDSIDVQEEYILSMIDGDEKEYPQLNKMHLNFYGNVVFSSLEASELIFELLKLNSLNIYSNAQFKLLILRLSSFFSIAVRKNQEIICAGD</sequence>